<gene>
    <name evidence="10" type="ORF">GWI72_08775</name>
</gene>
<accession>A0A7X5F292</accession>
<reference evidence="11" key="1">
    <citation type="submission" date="2020-01" db="EMBL/GenBank/DDBJ databases">
        <authorList>
            <person name="Fang Y."/>
            <person name="Sun R."/>
            <person name="Nie L."/>
            <person name="He J."/>
            <person name="Hao L."/>
            <person name="Wang L."/>
            <person name="Su S."/>
            <person name="Lv E."/>
            <person name="Zhang Z."/>
            <person name="Xie R."/>
            <person name="Liu H."/>
        </authorList>
    </citation>
    <scope>NUCLEOTIDE SEQUENCE [LARGE SCALE GENOMIC DNA]</scope>
    <source>
        <strain evidence="11">XCT-53</strain>
    </source>
</reference>
<evidence type="ECO:0000256" key="6">
    <source>
        <dbReference type="ARBA" id="ARBA00022692"/>
    </source>
</evidence>
<protein>
    <submittedName>
        <fullName evidence="10">ABC transporter permease</fullName>
    </submittedName>
</protein>
<keyword evidence="4" id="KW-1003">Cell membrane</keyword>
<evidence type="ECO:0000256" key="7">
    <source>
        <dbReference type="ARBA" id="ARBA00022989"/>
    </source>
</evidence>
<comment type="subcellular location">
    <subcellularLocation>
        <location evidence="1">Cell membrane</location>
        <topology evidence="1">Multi-pass membrane protein</topology>
    </subcellularLocation>
</comment>
<dbReference type="PRINTS" id="PR00164">
    <property type="entry name" value="ABC2TRNSPORT"/>
</dbReference>
<comment type="caution">
    <text evidence="10">The sequence shown here is derived from an EMBL/GenBank/DDBJ whole genome shotgun (WGS) entry which is preliminary data.</text>
</comment>
<dbReference type="Proteomes" id="UP000586722">
    <property type="component" value="Unassembled WGS sequence"/>
</dbReference>
<evidence type="ECO:0000256" key="5">
    <source>
        <dbReference type="ARBA" id="ARBA00022597"/>
    </source>
</evidence>
<dbReference type="GO" id="GO:0015920">
    <property type="term" value="P:lipopolysaccharide transport"/>
    <property type="evidence" value="ECO:0007669"/>
    <property type="project" value="TreeGrafter"/>
</dbReference>
<keyword evidence="6" id="KW-0812">Transmembrane</keyword>
<comment type="similarity">
    <text evidence="2">Belongs to the ABC-2 integral membrane protein family.</text>
</comment>
<keyword evidence="8" id="KW-0625">Polysaccharide transport</keyword>
<dbReference type="PANTHER" id="PTHR30413">
    <property type="entry name" value="INNER MEMBRANE TRANSPORT PERMEASE"/>
    <property type="match status" value="1"/>
</dbReference>
<evidence type="ECO:0000313" key="11">
    <source>
        <dbReference type="Proteomes" id="UP000586722"/>
    </source>
</evidence>
<evidence type="ECO:0000256" key="8">
    <source>
        <dbReference type="ARBA" id="ARBA00023047"/>
    </source>
</evidence>
<sequence length="274" mass="31161">MSLEADPAGRQVGWLGSARQMMATQTRVIGALVMREIHTRFGRDNIGFAWIILEPLMFCLGVIAMWSIAKSSSHVETPIVPFLLSGYMPLLMYRHCVMRALRCMQANLELMYHRQVTIFAMYMARMGVEVIGTLAAFFMTWIIFYVWGFVEMPHDLGPILFGWGLYAWYSVAVAILIGALSERSEVVEKIWNPLSYIMIPLSGTFYMVSWLPAPLREYIILVPQVSAVEYIRHGIFGPTVATYYNLPVAIYVTAVITVLGLYFLKDARSYVDLQ</sequence>
<dbReference type="EMBL" id="JAABLQ010000001">
    <property type="protein sequence ID" value="NBN78358.1"/>
    <property type="molecule type" value="Genomic_DNA"/>
</dbReference>
<dbReference type="GO" id="GO:0015774">
    <property type="term" value="P:polysaccharide transport"/>
    <property type="evidence" value="ECO:0007669"/>
    <property type="project" value="UniProtKB-KW"/>
</dbReference>
<keyword evidence="9" id="KW-0472">Membrane</keyword>
<name>A0A7X5F292_9HYPH</name>
<dbReference type="GO" id="GO:0043190">
    <property type="term" value="C:ATP-binding cassette (ABC) transporter complex"/>
    <property type="evidence" value="ECO:0007669"/>
    <property type="project" value="InterPro"/>
</dbReference>
<dbReference type="GO" id="GO:0140359">
    <property type="term" value="F:ABC-type transporter activity"/>
    <property type="evidence" value="ECO:0007669"/>
    <property type="project" value="InterPro"/>
</dbReference>
<dbReference type="PANTHER" id="PTHR30413:SF10">
    <property type="entry name" value="CAPSULE POLYSACCHARIDE EXPORT INNER-MEMBRANE PROTEIN CTRC"/>
    <property type="match status" value="1"/>
</dbReference>
<keyword evidence="11" id="KW-1185">Reference proteome</keyword>
<dbReference type="AlphaFoldDB" id="A0A7X5F292"/>
<dbReference type="InterPro" id="IPR013525">
    <property type="entry name" value="ABC2_TM"/>
</dbReference>
<evidence type="ECO:0000256" key="2">
    <source>
        <dbReference type="ARBA" id="ARBA00007783"/>
    </source>
</evidence>
<organism evidence="10 11">
    <name type="scientific">Pannonibacter tanglangensis</name>
    <dbReference type="NCBI Taxonomy" id="2750084"/>
    <lineage>
        <taxon>Bacteria</taxon>
        <taxon>Pseudomonadati</taxon>
        <taxon>Pseudomonadota</taxon>
        <taxon>Alphaproteobacteria</taxon>
        <taxon>Hyphomicrobiales</taxon>
        <taxon>Stappiaceae</taxon>
        <taxon>Pannonibacter</taxon>
    </lineage>
</organism>
<keyword evidence="5" id="KW-0762">Sugar transport</keyword>
<proteinExistence type="inferred from homology"/>
<dbReference type="RefSeq" id="WP_161673878.1">
    <property type="nucleotide sequence ID" value="NZ_JAABLP010000001.1"/>
</dbReference>
<evidence type="ECO:0000256" key="9">
    <source>
        <dbReference type="ARBA" id="ARBA00023136"/>
    </source>
</evidence>
<dbReference type="Pfam" id="PF01061">
    <property type="entry name" value="ABC2_membrane"/>
    <property type="match status" value="1"/>
</dbReference>
<dbReference type="InterPro" id="IPR000412">
    <property type="entry name" value="ABC_2_transport"/>
</dbReference>
<keyword evidence="3" id="KW-0813">Transport</keyword>
<evidence type="ECO:0000256" key="1">
    <source>
        <dbReference type="ARBA" id="ARBA00004651"/>
    </source>
</evidence>
<evidence type="ECO:0000256" key="4">
    <source>
        <dbReference type="ARBA" id="ARBA00022475"/>
    </source>
</evidence>
<evidence type="ECO:0000256" key="3">
    <source>
        <dbReference type="ARBA" id="ARBA00022448"/>
    </source>
</evidence>
<keyword evidence="7" id="KW-1133">Transmembrane helix</keyword>
<evidence type="ECO:0000313" key="10">
    <source>
        <dbReference type="EMBL" id="NBN78358.1"/>
    </source>
</evidence>